<name>A0ABD3SAK2_9LAMI</name>
<protein>
    <recommendedName>
        <fullName evidence="3">Protein yippee-like</fullName>
    </recommendedName>
</protein>
<dbReference type="EMBL" id="JBJXBP010000007">
    <property type="protein sequence ID" value="KAL3821377.1"/>
    <property type="molecule type" value="Genomic_DNA"/>
</dbReference>
<keyword evidence="2" id="KW-1185">Reference proteome</keyword>
<organism evidence="1 2">
    <name type="scientific">Penstemon smallii</name>
    <dbReference type="NCBI Taxonomy" id="265156"/>
    <lineage>
        <taxon>Eukaryota</taxon>
        <taxon>Viridiplantae</taxon>
        <taxon>Streptophyta</taxon>
        <taxon>Embryophyta</taxon>
        <taxon>Tracheophyta</taxon>
        <taxon>Spermatophyta</taxon>
        <taxon>Magnoliopsida</taxon>
        <taxon>eudicotyledons</taxon>
        <taxon>Gunneridae</taxon>
        <taxon>Pentapetalae</taxon>
        <taxon>asterids</taxon>
        <taxon>lamiids</taxon>
        <taxon>Lamiales</taxon>
        <taxon>Plantaginaceae</taxon>
        <taxon>Cheloneae</taxon>
        <taxon>Penstemon</taxon>
    </lineage>
</organism>
<proteinExistence type="predicted"/>
<dbReference type="AlphaFoldDB" id="A0ABD3SAK2"/>
<evidence type="ECO:0000313" key="1">
    <source>
        <dbReference type="EMBL" id="KAL3821377.1"/>
    </source>
</evidence>
<comment type="caution">
    <text evidence="1">The sequence shown here is derived from an EMBL/GenBank/DDBJ whole genome shotgun (WGS) entry which is preliminary data.</text>
</comment>
<dbReference type="Proteomes" id="UP001634393">
    <property type="component" value="Unassembled WGS sequence"/>
</dbReference>
<sequence>MQMAGYICRRCAYTPRITRLFDDVEDMPGDEINQFVIEHMDNNNVRYGEDAFEGSVVYRMVYCNNCNIRLGRYFVLIPREAEDEMFEYLMSLIIHNHVHMVHAVQENGFHYPVPNLIQVPDGKIYIYLYI</sequence>
<accession>A0ABD3SAK2</accession>
<evidence type="ECO:0000313" key="2">
    <source>
        <dbReference type="Proteomes" id="UP001634393"/>
    </source>
</evidence>
<gene>
    <name evidence="1" type="ORF">ACJIZ3_007282</name>
</gene>
<evidence type="ECO:0008006" key="3">
    <source>
        <dbReference type="Google" id="ProtNLM"/>
    </source>
</evidence>
<reference evidence="1 2" key="1">
    <citation type="submission" date="2024-12" db="EMBL/GenBank/DDBJ databases">
        <title>The unique morphological basis and parallel evolutionary history of personate flowers in Penstemon.</title>
        <authorList>
            <person name="Depatie T.H."/>
            <person name="Wessinger C.A."/>
        </authorList>
    </citation>
    <scope>NUCLEOTIDE SEQUENCE [LARGE SCALE GENOMIC DNA]</scope>
    <source>
        <strain evidence="1">WTNN_2</strain>
        <tissue evidence="1">Leaf</tissue>
    </source>
</reference>